<evidence type="ECO:0000313" key="2">
    <source>
        <dbReference type="EMBL" id="OXV06883.1"/>
    </source>
</evidence>
<dbReference type="Gene3D" id="2.130.10.10">
    <property type="entry name" value="YVTN repeat-like/Quinoprotein amine dehydrogenase"/>
    <property type="match status" value="1"/>
</dbReference>
<dbReference type="Proteomes" id="UP000243515">
    <property type="component" value="Unassembled WGS sequence"/>
</dbReference>
<dbReference type="CDD" id="cd09917">
    <property type="entry name" value="F-box_SF"/>
    <property type="match status" value="1"/>
</dbReference>
<dbReference type="SUPFAM" id="SSF81383">
    <property type="entry name" value="F-box domain"/>
    <property type="match status" value="1"/>
</dbReference>
<feature type="domain" description="F-box" evidence="1">
    <location>
        <begin position="1"/>
        <end position="48"/>
    </location>
</feature>
<comment type="caution">
    <text evidence="2">The sequence shown here is derived from an EMBL/GenBank/DDBJ whole genome shotgun (WGS) entry which is preliminary data.</text>
</comment>
<keyword evidence="3" id="KW-1185">Reference proteome</keyword>
<dbReference type="InterPro" id="IPR036322">
    <property type="entry name" value="WD40_repeat_dom_sf"/>
</dbReference>
<reference evidence="2 3" key="1">
    <citation type="journal article" date="2015" name="Environ. Microbiol.">
        <title>Metagenome sequence of Elaphomyces granulatus from sporocarp tissue reveals Ascomycota ectomycorrhizal fingerprints of genome expansion and a Proteobacteria-rich microbiome.</title>
        <authorList>
            <person name="Quandt C.A."/>
            <person name="Kohler A."/>
            <person name="Hesse C.N."/>
            <person name="Sharpton T.J."/>
            <person name="Martin F."/>
            <person name="Spatafora J.W."/>
        </authorList>
    </citation>
    <scope>NUCLEOTIDE SEQUENCE [LARGE SCALE GENOMIC DNA]</scope>
    <source>
        <strain evidence="2 3">OSC145934</strain>
    </source>
</reference>
<dbReference type="PROSITE" id="PS50181">
    <property type="entry name" value="FBOX"/>
    <property type="match status" value="1"/>
</dbReference>
<dbReference type="OrthoDB" id="1259151at2759"/>
<dbReference type="SMART" id="SM00256">
    <property type="entry name" value="FBOX"/>
    <property type="match status" value="1"/>
</dbReference>
<organism evidence="2 3">
    <name type="scientific">Elaphomyces granulatus</name>
    <dbReference type="NCBI Taxonomy" id="519963"/>
    <lineage>
        <taxon>Eukaryota</taxon>
        <taxon>Fungi</taxon>
        <taxon>Dikarya</taxon>
        <taxon>Ascomycota</taxon>
        <taxon>Pezizomycotina</taxon>
        <taxon>Eurotiomycetes</taxon>
        <taxon>Eurotiomycetidae</taxon>
        <taxon>Eurotiales</taxon>
        <taxon>Elaphomycetaceae</taxon>
        <taxon>Elaphomyces</taxon>
    </lineage>
</organism>
<dbReference type="InterPro" id="IPR015943">
    <property type="entry name" value="WD40/YVTN_repeat-like_dom_sf"/>
</dbReference>
<dbReference type="EMBL" id="NPHW01005323">
    <property type="protein sequence ID" value="OXV06883.1"/>
    <property type="molecule type" value="Genomic_DNA"/>
</dbReference>
<dbReference type="InterPro" id="IPR036047">
    <property type="entry name" value="F-box-like_dom_sf"/>
</dbReference>
<dbReference type="AlphaFoldDB" id="A0A232LRU6"/>
<dbReference type="Gene3D" id="1.20.1280.50">
    <property type="match status" value="1"/>
</dbReference>
<sequence>MLDTLPPEIIYHIATFLPTVDALVHLAQTCQRLYKVVTADDSRIFRAFVQSRFPSIETPPLWRDAARVLTSRSRALDRRALICRFVIPSSDVKRVGIQQSTRHDNPTLGYRPAIDSYEEWYGSHWASRREVLVWSTGAELAMRIRNPGDSRPHQWLTFNDLDHISSYDDICGVHLLRPEHPSKEVNKEHLIYGRARGDLVHIAISPQDGFHECKQRYINHTQVEMIDLSYGPDPILVTLRTNGSIAFFCTTTRSSEVHPSAVLGVDQGEIFRQKYVKFLSSDRIAVPQGVPTNSIPVYEVRPGQVSRIREISLDNLEISNSQRAVKAHVRALAPLNLTGQVPGTPGDLFLVGWGDGRIRLHDLRSRKPYEKEFIDTIDTSPTYSIHPFGHDRFLVGAGAGGVVKIFDLRMQNPYDRTCMDADIIPLKKKSGRNDCINRTFPRKDFSIFLRHNHPPAAVNRGHRRGGRLNRSLNRYYSGPIYSMSSPSPSSATVYAGVLDGIFRLDFASSDDLTGAHGRWYHDNLALDLNMKKSAPLDERILEISGYERPGPETRGISPKLMVQKEFGDITDKDVINEQNTGCDRRWERL</sequence>
<dbReference type="InterPro" id="IPR001810">
    <property type="entry name" value="F-box_dom"/>
</dbReference>
<protein>
    <recommendedName>
        <fullName evidence="1">F-box domain-containing protein</fullName>
    </recommendedName>
</protein>
<name>A0A232LRU6_9EURO</name>
<gene>
    <name evidence="2" type="ORF">Egran_05357</name>
</gene>
<proteinExistence type="predicted"/>
<accession>A0A232LRU6</accession>
<dbReference type="SUPFAM" id="SSF50978">
    <property type="entry name" value="WD40 repeat-like"/>
    <property type="match status" value="1"/>
</dbReference>
<evidence type="ECO:0000259" key="1">
    <source>
        <dbReference type="PROSITE" id="PS50181"/>
    </source>
</evidence>
<dbReference type="Pfam" id="PF12937">
    <property type="entry name" value="F-box-like"/>
    <property type="match status" value="1"/>
</dbReference>
<evidence type="ECO:0000313" key="3">
    <source>
        <dbReference type="Proteomes" id="UP000243515"/>
    </source>
</evidence>